<dbReference type="InterPro" id="IPR016161">
    <property type="entry name" value="Ald_DH/histidinol_DH"/>
</dbReference>
<gene>
    <name evidence="3" type="ORF">I8J34_21780</name>
</gene>
<dbReference type="PANTHER" id="PTHR43111">
    <property type="entry name" value="ALDEHYDE DEHYDROGENASE B-RELATED"/>
    <property type="match status" value="1"/>
</dbReference>
<evidence type="ECO:0000313" key="3">
    <source>
        <dbReference type="EMBL" id="MBT0963818.1"/>
    </source>
</evidence>
<reference evidence="4" key="1">
    <citation type="journal article" date="2022" name="ISME J.">
        <title>Genetic and phylogenetic analysis of dissimilatory iodate-reducing bacteria identifies potential niches across the world's oceans.</title>
        <authorList>
            <person name="Reyes-Umana V."/>
            <person name="Henning Z."/>
            <person name="Lee K."/>
            <person name="Barnum T.P."/>
            <person name="Coates J.D."/>
        </authorList>
    </citation>
    <scope>NUCLEOTIDE SEQUENCE [LARGE SCALE GENOMIC DNA]</scope>
    <source>
        <strain evidence="4">IR12</strain>
    </source>
</reference>
<organism evidence="3 4">
    <name type="scientific">Denitromonas iodatirespirans</name>
    <dbReference type="NCBI Taxonomy" id="2795389"/>
    <lineage>
        <taxon>Bacteria</taxon>
        <taxon>Pseudomonadati</taxon>
        <taxon>Pseudomonadota</taxon>
        <taxon>Betaproteobacteria</taxon>
        <taxon>Rhodocyclales</taxon>
        <taxon>Zoogloeaceae</taxon>
        <taxon>Denitromonas</taxon>
    </lineage>
</organism>
<name>A0A944H9U3_DENI1</name>
<dbReference type="GO" id="GO:0016620">
    <property type="term" value="F:oxidoreductase activity, acting on the aldehyde or oxo group of donors, NAD or NADP as acceptor"/>
    <property type="evidence" value="ECO:0007669"/>
    <property type="project" value="InterPro"/>
</dbReference>
<accession>A0A944H9U3</accession>
<dbReference type="InterPro" id="IPR016162">
    <property type="entry name" value="Ald_DH_N"/>
</dbReference>
<dbReference type="NCBIfam" id="NF008868">
    <property type="entry name" value="PRK11903.1"/>
    <property type="match status" value="1"/>
</dbReference>
<dbReference type="InterPro" id="IPR016163">
    <property type="entry name" value="Ald_DH_C"/>
</dbReference>
<dbReference type="SUPFAM" id="SSF53720">
    <property type="entry name" value="ALDH-like"/>
    <property type="match status" value="1"/>
</dbReference>
<dbReference type="PANTHER" id="PTHR43111:SF1">
    <property type="entry name" value="ALDEHYDE DEHYDROGENASE B-RELATED"/>
    <property type="match status" value="1"/>
</dbReference>
<dbReference type="EMBL" id="JAEKFT010000039">
    <property type="protein sequence ID" value="MBT0963818.1"/>
    <property type="molecule type" value="Genomic_DNA"/>
</dbReference>
<dbReference type="NCBIfam" id="TIGR02278">
    <property type="entry name" value="PaaN-DH"/>
    <property type="match status" value="1"/>
</dbReference>
<sequence>MKLDNFVCGQWRAGQGEGVALVDPMDGETLVRVGTDGIDCAAALEHARSVGGTALRALTHAQRAQRLAAIAEVLGAHRDAYFDISLRNSGATPADAGFDVDGAIFTLKTYARLGRSLGDTRGLVDGAVVPLSKEGNFVARHFLTPQKGAAIFINAFNFPAWGLWEKAAPALLAGMPVVLKPATPTAWLAQRMVADVVAAGILPEGALSILCGSARDLLDHVNESDVVSFTGSADTARHIRSHARVLAGSVRVNIEADSVNAAVLGPDAVSASAEFELAVKEVVREMTIKAGQKCTAIRRVFVPEAQTAALEAALVERLGRITVGDPRQEGVRMGPLVNRAQQAAALAGIERLKAECVVVFGGDPDFAPEGVDPARAAFVQPTVLRCEHPARARVVHEVEVFGPVVTIVPYADEAALGRMLRLGQGSLVASVYSSDGVFVHALVDEVGDLHGRMMLVDATVGAAHTGHGNVMPTCLHGGPGRAGGGEELGGLRALGLYLRRHVVQGSPERLASLASACADAALLAA</sequence>
<evidence type="ECO:0000259" key="2">
    <source>
        <dbReference type="Pfam" id="PF00171"/>
    </source>
</evidence>
<keyword evidence="4" id="KW-1185">Reference proteome</keyword>
<proteinExistence type="predicted"/>
<dbReference type="Pfam" id="PF00171">
    <property type="entry name" value="Aldedh"/>
    <property type="match status" value="1"/>
</dbReference>
<evidence type="ECO:0000313" key="4">
    <source>
        <dbReference type="Proteomes" id="UP000694660"/>
    </source>
</evidence>
<evidence type="ECO:0000256" key="1">
    <source>
        <dbReference type="ARBA" id="ARBA00023002"/>
    </source>
</evidence>
<dbReference type="AlphaFoldDB" id="A0A944H9U3"/>
<feature type="domain" description="Aldehyde dehydrogenase" evidence="2">
    <location>
        <begin position="11"/>
        <end position="445"/>
    </location>
</feature>
<comment type="caution">
    <text evidence="3">The sequence shown here is derived from an EMBL/GenBank/DDBJ whole genome shotgun (WGS) entry which is preliminary data.</text>
</comment>
<protein>
    <submittedName>
        <fullName evidence="3">3,4-dehydroadipyl-CoA semialdehyde dehydrogenase</fullName>
    </submittedName>
</protein>
<dbReference type="InterPro" id="IPR011966">
    <property type="entry name" value="PaaN-DH"/>
</dbReference>
<dbReference type="Gene3D" id="3.40.309.10">
    <property type="entry name" value="Aldehyde Dehydrogenase, Chain A, domain 2"/>
    <property type="match status" value="1"/>
</dbReference>
<dbReference type="Gene3D" id="3.40.605.10">
    <property type="entry name" value="Aldehyde Dehydrogenase, Chain A, domain 1"/>
    <property type="match status" value="1"/>
</dbReference>
<dbReference type="InterPro" id="IPR015590">
    <property type="entry name" value="Aldehyde_DH_dom"/>
</dbReference>
<dbReference type="RefSeq" id="WP_214363746.1">
    <property type="nucleotide sequence ID" value="NZ_JAEKFT010000039.1"/>
</dbReference>
<keyword evidence="1" id="KW-0560">Oxidoreductase</keyword>
<dbReference type="Proteomes" id="UP000694660">
    <property type="component" value="Unassembled WGS sequence"/>
</dbReference>